<organism evidence="1">
    <name type="scientific">marine sediment metagenome</name>
    <dbReference type="NCBI Taxonomy" id="412755"/>
    <lineage>
        <taxon>unclassified sequences</taxon>
        <taxon>metagenomes</taxon>
        <taxon>ecological metagenomes</taxon>
    </lineage>
</organism>
<accession>A0A0F9L1E8</accession>
<reference evidence="1" key="1">
    <citation type="journal article" date="2015" name="Nature">
        <title>Complex archaea that bridge the gap between prokaryotes and eukaryotes.</title>
        <authorList>
            <person name="Spang A."/>
            <person name="Saw J.H."/>
            <person name="Jorgensen S.L."/>
            <person name="Zaremba-Niedzwiedzka K."/>
            <person name="Martijn J."/>
            <person name="Lind A.E."/>
            <person name="van Eijk R."/>
            <person name="Schleper C."/>
            <person name="Guy L."/>
            <person name="Ettema T.J."/>
        </authorList>
    </citation>
    <scope>NUCLEOTIDE SEQUENCE</scope>
</reference>
<sequence>MTFVRLSEYECVALAADVKTIAGTVIGAHCLEYDTGEEWYFDGTAWREIDRVVVQIEHKQVHNGRMWDISGLFISIANDAVADLVLEVGSDELYIDFSEASSGAGYAAIYEGPTVTAETGTAAFVKNSNRTTGDSGAITALKNPTITGLGTQLIEWFSAGGTGGNSDGGTAGRESGMLLKINTKYLFRLTNKKGNAADISWLIHAYEHF</sequence>
<name>A0A0F9L1E8_9ZZZZ</name>
<protein>
    <submittedName>
        <fullName evidence="1">Uncharacterized protein</fullName>
    </submittedName>
</protein>
<dbReference type="AlphaFoldDB" id="A0A0F9L1E8"/>
<proteinExistence type="predicted"/>
<comment type="caution">
    <text evidence="1">The sequence shown here is derived from an EMBL/GenBank/DDBJ whole genome shotgun (WGS) entry which is preliminary data.</text>
</comment>
<evidence type="ECO:0000313" key="1">
    <source>
        <dbReference type="EMBL" id="KKM88484.1"/>
    </source>
</evidence>
<gene>
    <name evidence="1" type="ORF">LCGC14_1258330</name>
</gene>
<dbReference type="EMBL" id="LAZR01006954">
    <property type="protein sequence ID" value="KKM88484.1"/>
    <property type="molecule type" value="Genomic_DNA"/>
</dbReference>